<dbReference type="Pfam" id="PF13472">
    <property type="entry name" value="Lipase_GDSL_2"/>
    <property type="match status" value="1"/>
</dbReference>
<dbReference type="PANTHER" id="PTHR30383:SF5">
    <property type="entry name" value="SGNH HYDROLASE-TYPE ESTERASE DOMAIN-CONTAINING PROTEIN"/>
    <property type="match status" value="1"/>
</dbReference>
<reference evidence="2 3" key="1">
    <citation type="submission" date="2023-10" db="EMBL/GenBank/DDBJ databases">
        <title>Bacteria for the degradation of biodegradable plastic PBAT(Polybutylene adipate terephthalate).</title>
        <authorList>
            <person name="Weon H.-Y."/>
            <person name="Yeon J."/>
        </authorList>
    </citation>
    <scope>NUCLEOTIDE SEQUENCE [LARGE SCALE GENOMIC DNA]</scope>
    <source>
        <strain evidence="2 3">SBD 7-3</strain>
    </source>
</reference>
<feature type="domain" description="SGNH hydrolase-type esterase" evidence="1">
    <location>
        <begin position="64"/>
        <end position="234"/>
    </location>
</feature>
<name>A0ABZ0CYA3_9BURK</name>
<sequence>MRTLPRSRPSHYHPTRLLAWGAAAAVLLLAGCTVTRLHTAVELARESEPLQHHVDAAPVRLLIVGDSTAVGTGASSPDKSLAGLLAQAYPGLHIENRGRDGATLAEVPHQLEASDARFDIVLMLAGGNDVIRLRNLDNTPSHLDRIVQLAKARADTVVLMPAGNVGNAPFFFPPLSWWMASRSRELHALVRDAAQRQGVGYVRLFKERADDPFAQHKALNAKDGLHPSDGGYQVWFQELLAQSTLAQRLAPARSTPGS</sequence>
<dbReference type="Proteomes" id="UP001303946">
    <property type="component" value="Chromosome"/>
</dbReference>
<evidence type="ECO:0000313" key="2">
    <source>
        <dbReference type="EMBL" id="WOB07947.1"/>
    </source>
</evidence>
<dbReference type="PANTHER" id="PTHR30383">
    <property type="entry name" value="THIOESTERASE 1/PROTEASE 1/LYSOPHOSPHOLIPASE L1"/>
    <property type="match status" value="1"/>
</dbReference>
<dbReference type="InterPro" id="IPR051532">
    <property type="entry name" value="Ester_Hydrolysis_Enzymes"/>
</dbReference>
<evidence type="ECO:0000259" key="1">
    <source>
        <dbReference type="Pfam" id="PF13472"/>
    </source>
</evidence>
<dbReference type="EMBL" id="CP136336">
    <property type="protein sequence ID" value="WOB07947.1"/>
    <property type="molecule type" value="Genomic_DNA"/>
</dbReference>
<dbReference type="PROSITE" id="PS51257">
    <property type="entry name" value="PROKAR_LIPOPROTEIN"/>
    <property type="match status" value="1"/>
</dbReference>
<dbReference type="InterPro" id="IPR013830">
    <property type="entry name" value="SGNH_hydro"/>
</dbReference>
<dbReference type="RefSeq" id="WP_316700595.1">
    <property type="nucleotide sequence ID" value="NZ_CP136336.1"/>
</dbReference>
<dbReference type="Gene3D" id="3.40.50.1110">
    <property type="entry name" value="SGNH hydrolase"/>
    <property type="match status" value="1"/>
</dbReference>
<dbReference type="SUPFAM" id="SSF52266">
    <property type="entry name" value="SGNH hydrolase"/>
    <property type="match status" value="1"/>
</dbReference>
<gene>
    <name evidence="2" type="ORF">RXV79_23970</name>
</gene>
<keyword evidence="3" id="KW-1185">Reference proteome</keyword>
<dbReference type="InterPro" id="IPR036514">
    <property type="entry name" value="SGNH_hydro_sf"/>
</dbReference>
<protein>
    <submittedName>
        <fullName evidence="2">GDSL-type esterase/lipase family protein</fullName>
    </submittedName>
</protein>
<evidence type="ECO:0000313" key="3">
    <source>
        <dbReference type="Proteomes" id="UP001303946"/>
    </source>
</evidence>
<proteinExistence type="predicted"/>
<accession>A0ABZ0CYA3</accession>
<organism evidence="2 3">
    <name type="scientific">Piscinibacter gummiphilus</name>
    <dbReference type="NCBI Taxonomy" id="946333"/>
    <lineage>
        <taxon>Bacteria</taxon>
        <taxon>Pseudomonadati</taxon>
        <taxon>Pseudomonadota</taxon>
        <taxon>Betaproteobacteria</taxon>
        <taxon>Burkholderiales</taxon>
        <taxon>Sphaerotilaceae</taxon>
        <taxon>Piscinibacter</taxon>
    </lineage>
</organism>